<dbReference type="GO" id="GO:0016491">
    <property type="term" value="F:oxidoreductase activity"/>
    <property type="evidence" value="ECO:0007669"/>
    <property type="project" value="InterPro"/>
</dbReference>
<accession>X0S7N7</accession>
<dbReference type="PANTHER" id="PTHR23026:SF123">
    <property type="entry name" value="NAD(P)H NITROREDUCTASE RV3131-RELATED"/>
    <property type="match status" value="1"/>
</dbReference>
<dbReference type="InterPro" id="IPR029478">
    <property type="entry name" value="TM1586_NiRdase"/>
</dbReference>
<feature type="domain" description="Putative nitroreductase TM1586" evidence="1">
    <location>
        <begin position="9"/>
        <end position="237"/>
    </location>
</feature>
<dbReference type="PANTHER" id="PTHR23026">
    <property type="entry name" value="NADPH NITROREDUCTASE"/>
    <property type="match status" value="1"/>
</dbReference>
<reference evidence="2" key="1">
    <citation type="journal article" date="2014" name="Front. Microbiol.">
        <title>High frequency of phylogenetically diverse reductive dehalogenase-homologous genes in deep subseafloor sedimentary metagenomes.</title>
        <authorList>
            <person name="Kawai M."/>
            <person name="Futagami T."/>
            <person name="Toyoda A."/>
            <person name="Takaki Y."/>
            <person name="Nishi S."/>
            <person name="Hori S."/>
            <person name="Arai W."/>
            <person name="Tsubouchi T."/>
            <person name="Morono Y."/>
            <person name="Uchiyama I."/>
            <person name="Ito T."/>
            <person name="Fujiyama A."/>
            <person name="Inagaki F."/>
            <person name="Takami H."/>
        </authorList>
    </citation>
    <scope>NUCLEOTIDE SEQUENCE</scope>
    <source>
        <strain evidence="2">Expedition CK06-06</strain>
    </source>
</reference>
<evidence type="ECO:0000259" key="1">
    <source>
        <dbReference type="Pfam" id="PF14512"/>
    </source>
</evidence>
<dbReference type="Gene3D" id="3.40.109.10">
    <property type="entry name" value="NADH Oxidase"/>
    <property type="match status" value="1"/>
</dbReference>
<name>X0S7N7_9ZZZZ</name>
<protein>
    <recommendedName>
        <fullName evidence="1">Putative nitroreductase TM1586 domain-containing protein</fullName>
    </recommendedName>
</protein>
<dbReference type="InterPro" id="IPR050627">
    <property type="entry name" value="Nitroreductase/BluB"/>
</dbReference>
<gene>
    <name evidence="2" type="ORF">S01H1_08516</name>
</gene>
<proteinExistence type="predicted"/>
<sequence>MEIPVEAWYEAIFSRRSRRKFKQLMLHEDKLERLFSVCQNFQPFPEARAVLVREPGDDVYRGFIGSYGKIENAPGYIAFIGNMDSPRVQEAVGYTGEGIILEATAMGLGTCWVGGYFYPEAVAHQISIKKNERVLAVTPVGIPQDSFSFQEKLMTGFGRMHKRKPLRNLVTGTSKQEWKKTALEAARLAPSAVNRQPWRFILGDNNISIILDKGRDTYKISRRLDCGIAMLHLELGARHAGINGNWTFPPDVIACFTTDSDK</sequence>
<evidence type="ECO:0000313" key="2">
    <source>
        <dbReference type="EMBL" id="GAF77048.1"/>
    </source>
</evidence>
<comment type="caution">
    <text evidence="2">The sequence shown here is derived from an EMBL/GenBank/DDBJ whole genome shotgun (WGS) entry which is preliminary data.</text>
</comment>
<dbReference type="Gene3D" id="3.40.109.30">
    <property type="entry name" value="putative nitroreductase (tm1586), domain 2"/>
    <property type="match status" value="1"/>
</dbReference>
<organism evidence="2">
    <name type="scientific">marine sediment metagenome</name>
    <dbReference type="NCBI Taxonomy" id="412755"/>
    <lineage>
        <taxon>unclassified sequences</taxon>
        <taxon>metagenomes</taxon>
        <taxon>ecological metagenomes</taxon>
    </lineage>
</organism>
<dbReference type="EMBL" id="BARS01004365">
    <property type="protein sequence ID" value="GAF77048.1"/>
    <property type="molecule type" value="Genomic_DNA"/>
</dbReference>
<dbReference type="InterPro" id="IPR000415">
    <property type="entry name" value="Nitroreductase-like"/>
</dbReference>
<dbReference type="SUPFAM" id="SSF55469">
    <property type="entry name" value="FMN-dependent nitroreductase-like"/>
    <property type="match status" value="1"/>
</dbReference>
<dbReference type="Pfam" id="PF14512">
    <property type="entry name" value="TM1586_NiRdase"/>
    <property type="match status" value="1"/>
</dbReference>
<dbReference type="AlphaFoldDB" id="X0S7N7"/>